<organism evidence="2 3">
    <name type="scientific">Paracoccus cavernae</name>
    <dbReference type="NCBI Taxonomy" id="1571207"/>
    <lineage>
        <taxon>Bacteria</taxon>
        <taxon>Pseudomonadati</taxon>
        <taxon>Pseudomonadota</taxon>
        <taxon>Alphaproteobacteria</taxon>
        <taxon>Rhodobacterales</taxon>
        <taxon>Paracoccaceae</taxon>
        <taxon>Paracoccus</taxon>
    </lineage>
</organism>
<protein>
    <submittedName>
        <fullName evidence="2">Uncharacterized protein</fullName>
    </submittedName>
</protein>
<proteinExistence type="predicted"/>
<sequence>MAWDGTTADDLVLHEAENPQGLQKPPVAPAFSPVFGADLAVPRKHGDSQDQSENEAPPRA</sequence>
<dbReference type="EMBL" id="JAUFRC010000001">
    <property type="protein sequence ID" value="MDN3711511.1"/>
    <property type="molecule type" value="Genomic_DNA"/>
</dbReference>
<comment type="caution">
    <text evidence="2">The sequence shown here is derived from an EMBL/GenBank/DDBJ whole genome shotgun (WGS) entry which is preliminary data.</text>
</comment>
<feature type="region of interest" description="Disordered" evidence="1">
    <location>
        <begin position="1"/>
        <end position="60"/>
    </location>
</feature>
<reference evidence="3" key="1">
    <citation type="journal article" date="2019" name="Int. J. Syst. Evol. Microbiol.">
        <title>The Global Catalogue of Microorganisms (GCM) 10K type strain sequencing project: providing services to taxonomists for standard genome sequencing and annotation.</title>
        <authorList>
            <consortium name="The Broad Institute Genomics Platform"/>
            <consortium name="The Broad Institute Genome Sequencing Center for Infectious Disease"/>
            <person name="Wu L."/>
            <person name="Ma J."/>
        </authorList>
    </citation>
    <scope>NUCLEOTIDE SEQUENCE [LARGE SCALE GENOMIC DNA]</scope>
    <source>
        <strain evidence="3">CECT 8482</strain>
    </source>
</reference>
<keyword evidence="3" id="KW-1185">Reference proteome</keyword>
<dbReference type="Proteomes" id="UP001243846">
    <property type="component" value="Unassembled WGS sequence"/>
</dbReference>
<gene>
    <name evidence="2" type="ORF">QWZ10_06215</name>
</gene>
<evidence type="ECO:0000256" key="1">
    <source>
        <dbReference type="SAM" id="MobiDB-lite"/>
    </source>
</evidence>
<name>A0ABT8D5F8_9RHOB</name>
<evidence type="ECO:0000313" key="2">
    <source>
        <dbReference type="EMBL" id="MDN3711511.1"/>
    </source>
</evidence>
<evidence type="ECO:0000313" key="3">
    <source>
        <dbReference type="Proteomes" id="UP001243846"/>
    </source>
</evidence>
<accession>A0ABT8D5F8</accession>